<name>A0A671QCM1_9TELE</name>
<dbReference type="Ensembl" id="ENSSANT00000073809.1">
    <property type="protein sequence ID" value="ENSSANP00000069422.1"/>
    <property type="gene ID" value="ENSSANG00000034632.1"/>
</dbReference>
<evidence type="ECO:0000256" key="2">
    <source>
        <dbReference type="ARBA" id="ARBA00004496"/>
    </source>
</evidence>
<reference evidence="12" key="2">
    <citation type="submission" date="2025-09" db="UniProtKB">
        <authorList>
            <consortium name="Ensembl"/>
        </authorList>
    </citation>
    <scope>IDENTIFICATION</scope>
</reference>
<protein>
    <recommendedName>
        <fullName evidence="9">U5 small nuclear ribonucleoprotein TSSC4</fullName>
    </recommendedName>
</protein>
<dbReference type="AlphaFoldDB" id="A0A671QCM1"/>
<feature type="region of interest" description="Disordered" evidence="11">
    <location>
        <begin position="1"/>
        <end position="80"/>
    </location>
</feature>
<feature type="compositionally biased region" description="Polar residues" evidence="11">
    <location>
        <begin position="60"/>
        <end position="72"/>
    </location>
</feature>
<dbReference type="RefSeq" id="XP_016357611.1">
    <property type="nucleotide sequence ID" value="XM_016502125.1"/>
</dbReference>
<evidence type="ECO:0000313" key="13">
    <source>
        <dbReference type="Proteomes" id="UP000472260"/>
    </source>
</evidence>
<accession>A0A671QCM1</accession>
<keyword evidence="13" id="KW-1185">Reference proteome</keyword>
<keyword evidence="5" id="KW-0507">mRNA processing</keyword>
<comment type="function">
    <text evidence="10">Protein associated with the U5 snRNP, during its maturation and its post-splicing recycling and which is required for spliceosomal tri-snRNP complex assembly in the nucleus. Has a molecular sequestering activity and transiently hinders SNRNP200 binding sites for constitutive splicing factors that intervene later during the assembly of the spliceosome and splicing. Together with its molecular sequestering activity, may also function as a molecular adapter and placeholder, coordinating the assembly of the U5 snRNP and its association with the U4/U6 di-snRNP.</text>
</comment>
<feature type="compositionally biased region" description="Basic and acidic residues" evidence="11">
    <location>
        <begin position="1"/>
        <end position="11"/>
    </location>
</feature>
<sequence>MSDQNRKEKDALNSLSNRDTIELPDDLSLSDSDSDEPIEHFGSKVEDLSSSSEDEDETPQHVQSVPQENPTFRLTGGSSGFCDRSRDIFAQLDSAAKLTSKDLGEDNILDGTFARPAPPSPPPQAAKRKCGQETTKKQPPGKKLPDYLGHPERWTHYSLEDVAETSDRENSQVAHQYIQGLQDSRRSQKDALETFTPAFNQDHGSTTENKIVFSKPKIKDQSGSKLDHAKKEEVELQHLDDRQETDEGEDASLHHHLSSWENKEKKRKWGTEKEDDDKKVSYVVFNSSKKVKVNRKFFRKTLEDDEGGTE</sequence>
<organism evidence="12 13">
    <name type="scientific">Sinocyclocheilus anshuiensis</name>
    <dbReference type="NCBI Taxonomy" id="1608454"/>
    <lineage>
        <taxon>Eukaryota</taxon>
        <taxon>Metazoa</taxon>
        <taxon>Chordata</taxon>
        <taxon>Craniata</taxon>
        <taxon>Vertebrata</taxon>
        <taxon>Euteleostomi</taxon>
        <taxon>Actinopterygii</taxon>
        <taxon>Neopterygii</taxon>
        <taxon>Teleostei</taxon>
        <taxon>Ostariophysi</taxon>
        <taxon>Cypriniformes</taxon>
        <taxon>Cyprinidae</taxon>
        <taxon>Cyprininae</taxon>
        <taxon>Sinocyclocheilus</taxon>
    </lineage>
</organism>
<proteinExistence type="inferred from homology"/>
<evidence type="ECO:0000256" key="4">
    <source>
        <dbReference type="ARBA" id="ARBA00022490"/>
    </source>
</evidence>
<dbReference type="Proteomes" id="UP000472260">
    <property type="component" value="Unassembled WGS sequence"/>
</dbReference>
<feature type="compositionally biased region" description="Polar residues" evidence="11">
    <location>
        <begin position="197"/>
        <end position="209"/>
    </location>
</feature>
<gene>
    <name evidence="12" type="primary">LOC107700468</name>
</gene>
<dbReference type="GO" id="GO:0005681">
    <property type="term" value="C:spliceosomal complex"/>
    <property type="evidence" value="ECO:0007669"/>
    <property type="project" value="UniProtKB-KW"/>
</dbReference>
<feature type="region of interest" description="Disordered" evidence="11">
    <location>
        <begin position="99"/>
        <end position="150"/>
    </location>
</feature>
<dbReference type="GeneID" id="107700468"/>
<feature type="compositionally biased region" description="Basic and acidic residues" evidence="11">
    <location>
        <begin position="183"/>
        <end position="192"/>
    </location>
</feature>
<evidence type="ECO:0000256" key="5">
    <source>
        <dbReference type="ARBA" id="ARBA00022664"/>
    </source>
</evidence>
<dbReference type="GO" id="GO:0008380">
    <property type="term" value="P:RNA splicing"/>
    <property type="evidence" value="ECO:0007669"/>
    <property type="project" value="UniProtKB-KW"/>
</dbReference>
<evidence type="ECO:0000256" key="6">
    <source>
        <dbReference type="ARBA" id="ARBA00022728"/>
    </source>
</evidence>
<feature type="region of interest" description="Disordered" evidence="11">
    <location>
        <begin position="181"/>
        <end position="276"/>
    </location>
</feature>
<dbReference type="GO" id="GO:0005737">
    <property type="term" value="C:cytoplasm"/>
    <property type="evidence" value="ECO:0007669"/>
    <property type="project" value="UniProtKB-SubCell"/>
</dbReference>
<keyword evidence="6" id="KW-0747">Spliceosome</keyword>
<feature type="compositionally biased region" description="Basic and acidic residues" evidence="11">
    <location>
        <begin position="217"/>
        <end position="242"/>
    </location>
</feature>
<dbReference type="PANTHER" id="PTHR13445:SF3">
    <property type="entry name" value="U5 SMALL NUCLEAR RIBONUCLEOPROTEIN TSSC4"/>
    <property type="match status" value="1"/>
</dbReference>
<feature type="compositionally biased region" description="Basic and acidic residues" evidence="11">
    <location>
        <begin position="261"/>
        <end position="276"/>
    </location>
</feature>
<comment type="similarity">
    <text evidence="3">Belongs to the TSSC4 family.</text>
</comment>
<dbReference type="KEGG" id="sanh:107700468"/>
<keyword evidence="8" id="KW-0539">Nucleus</keyword>
<feature type="compositionally biased region" description="Basic and acidic residues" evidence="11">
    <location>
        <begin position="37"/>
        <end position="47"/>
    </location>
</feature>
<keyword evidence="7" id="KW-0508">mRNA splicing</keyword>
<dbReference type="RefSeq" id="XP_016357610.1">
    <property type="nucleotide sequence ID" value="XM_016502124.1"/>
</dbReference>
<evidence type="ECO:0000256" key="3">
    <source>
        <dbReference type="ARBA" id="ARBA00010362"/>
    </source>
</evidence>
<dbReference type="RefSeq" id="XP_016357609.1">
    <property type="nucleotide sequence ID" value="XM_016502123.1"/>
</dbReference>
<dbReference type="GO" id="GO:0006397">
    <property type="term" value="P:mRNA processing"/>
    <property type="evidence" value="ECO:0007669"/>
    <property type="project" value="UniProtKB-KW"/>
</dbReference>
<evidence type="ECO:0000313" key="12">
    <source>
        <dbReference type="Ensembl" id="ENSSANP00000069422.1"/>
    </source>
</evidence>
<dbReference type="OrthoDB" id="1906282at2759"/>
<dbReference type="PANTHER" id="PTHR13445">
    <property type="entry name" value="TUMOR SUPPRESSING SUBTRANSFERABLE CANDIDATE 4 TSSC4"/>
    <property type="match status" value="1"/>
</dbReference>
<evidence type="ECO:0000256" key="1">
    <source>
        <dbReference type="ARBA" id="ARBA00004123"/>
    </source>
</evidence>
<dbReference type="InterPro" id="IPR029338">
    <property type="entry name" value="TSSC4"/>
</dbReference>
<reference evidence="12" key="1">
    <citation type="submission" date="2025-08" db="UniProtKB">
        <authorList>
            <consortium name="Ensembl"/>
        </authorList>
    </citation>
    <scope>IDENTIFICATION</scope>
</reference>
<evidence type="ECO:0000256" key="8">
    <source>
        <dbReference type="ARBA" id="ARBA00023242"/>
    </source>
</evidence>
<keyword evidence="4" id="KW-0963">Cytoplasm</keyword>
<evidence type="ECO:0000256" key="9">
    <source>
        <dbReference type="ARBA" id="ARBA00035304"/>
    </source>
</evidence>
<evidence type="ECO:0000256" key="11">
    <source>
        <dbReference type="SAM" id="MobiDB-lite"/>
    </source>
</evidence>
<dbReference type="Pfam" id="PF15264">
    <property type="entry name" value="TSSC4"/>
    <property type="match status" value="1"/>
</dbReference>
<dbReference type="RefSeq" id="XP_016357612.1">
    <property type="nucleotide sequence ID" value="XM_016502126.1"/>
</dbReference>
<evidence type="ECO:0000256" key="7">
    <source>
        <dbReference type="ARBA" id="ARBA00023187"/>
    </source>
</evidence>
<comment type="subcellular location">
    <subcellularLocation>
        <location evidence="2">Cytoplasm</location>
    </subcellularLocation>
    <subcellularLocation>
        <location evidence="1">Nucleus</location>
    </subcellularLocation>
</comment>
<evidence type="ECO:0000256" key="10">
    <source>
        <dbReference type="ARBA" id="ARBA00045970"/>
    </source>
</evidence>